<evidence type="ECO:0000256" key="1">
    <source>
        <dbReference type="ARBA" id="ARBA00014173"/>
    </source>
</evidence>
<dbReference type="GO" id="GO:0009306">
    <property type="term" value="P:protein secretion"/>
    <property type="evidence" value="ECO:0007669"/>
    <property type="project" value="InterPro"/>
</dbReference>
<dbReference type="Gene3D" id="3.40.30.10">
    <property type="entry name" value="Glutaredoxin"/>
    <property type="match status" value="1"/>
</dbReference>
<keyword evidence="4" id="KW-0732">Signal</keyword>
<organism evidence="7 8">
    <name type="scientific">Mytilus edulis</name>
    <name type="common">Blue mussel</name>
    <dbReference type="NCBI Taxonomy" id="6550"/>
    <lineage>
        <taxon>Eukaryota</taxon>
        <taxon>Metazoa</taxon>
        <taxon>Spiralia</taxon>
        <taxon>Lophotrochozoa</taxon>
        <taxon>Mollusca</taxon>
        <taxon>Bivalvia</taxon>
        <taxon>Autobranchia</taxon>
        <taxon>Pteriomorphia</taxon>
        <taxon>Mytilida</taxon>
        <taxon>Mytiloidea</taxon>
        <taxon>Mytilidae</taxon>
        <taxon>Mytilinae</taxon>
        <taxon>Mytilus</taxon>
    </lineage>
</organism>
<accession>A0A8S3PRQ1</accession>
<dbReference type="FunFam" id="1.20.1150.12:FF:000001">
    <property type="entry name" value="Endoplasmic reticulum resident protein 29"/>
    <property type="match status" value="1"/>
</dbReference>
<dbReference type="Proteomes" id="UP000683360">
    <property type="component" value="Unassembled WGS sequence"/>
</dbReference>
<dbReference type="Pfam" id="PF07912">
    <property type="entry name" value="ERp29_N"/>
    <property type="match status" value="1"/>
</dbReference>
<feature type="domain" description="Endoplasmic reticulum resident protein 29 C-terminal" evidence="5">
    <location>
        <begin position="149"/>
        <end position="243"/>
    </location>
</feature>
<reference evidence="7" key="1">
    <citation type="submission" date="2021-03" db="EMBL/GenBank/DDBJ databases">
        <authorList>
            <person name="Bekaert M."/>
        </authorList>
    </citation>
    <scope>NUCLEOTIDE SEQUENCE</scope>
</reference>
<keyword evidence="2" id="KW-0256">Endoplasmic reticulum</keyword>
<name>A0A8S3PRQ1_MYTED</name>
<dbReference type="InterPro" id="IPR012883">
    <property type="entry name" value="ERp29_N"/>
</dbReference>
<keyword evidence="3" id="KW-0175">Coiled coil</keyword>
<comment type="caution">
    <text evidence="7">The sequence shown here is derived from an EMBL/GenBank/DDBJ whole genome shotgun (WGS) entry which is preliminary data.</text>
</comment>
<gene>
    <name evidence="7" type="ORF">MEDL_1591</name>
</gene>
<dbReference type="EMBL" id="CAJPWZ010000114">
    <property type="protein sequence ID" value="CAG2186018.1"/>
    <property type="molecule type" value="Genomic_DNA"/>
</dbReference>
<dbReference type="GO" id="GO:0005788">
    <property type="term" value="C:endoplasmic reticulum lumen"/>
    <property type="evidence" value="ECO:0007669"/>
    <property type="project" value="InterPro"/>
</dbReference>
<dbReference type="OrthoDB" id="417262at2759"/>
<dbReference type="Pfam" id="PF07749">
    <property type="entry name" value="ERp29"/>
    <property type="match status" value="1"/>
</dbReference>
<dbReference type="FunFam" id="3.40.30.10:FF:000133">
    <property type="entry name" value="Endoplasmic reticulum resident protein 29"/>
    <property type="match status" value="1"/>
</dbReference>
<evidence type="ECO:0000313" key="7">
    <source>
        <dbReference type="EMBL" id="CAG2186018.1"/>
    </source>
</evidence>
<evidence type="ECO:0000256" key="4">
    <source>
        <dbReference type="SAM" id="SignalP"/>
    </source>
</evidence>
<dbReference type="SUPFAM" id="SSF52833">
    <property type="entry name" value="Thioredoxin-like"/>
    <property type="match status" value="1"/>
</dbReference>
<evidence type="ECO:0000256" key="3">
    <source>
        <dbReference type="SAM" id="Coils"/>
    </source>
</evidence>
<feature type="signal peptide" evidence="4">
    <location>
        <begin position="1"/>
        <end position="25"/>
    </location>
</feature>
<feature type="chain" id="PRO_5035939476" description="Endoplasmic reticulum resident protein 29" evidence="4">
    <location>
        <begin position="26"/>
        <end position="257"/>
    </location>
</feature>
<evidence type="ECO:0000256" key="2">
    <source>
        <dbReference type="ARBA" id="ARBA00022824"/>
    </source>
</evidence>
<evidence type="ECO:0000259" key="6">
    <source>
        <dbReference type="Pfam" id="PF07912"/>
    </source>
</evidence>
<dbReference type="SUPFAM" id="SSF47933">
    <property type="entry name" value="ERP29 C domain-like"/>
    <property type="match status" value="1"/>
</dbReference>
<evidence type="ECO:0000259" key="5">
    <source>
        <dbReference type="Pfam" id="PF07749"/>
    </source>
</evidence>
<feature type="coiled-coil region" evidence="3">
    <location>
        <begin position="166"/>
        <end position="193"/>
    </location>
</feature>
<dbReference type="PANTHER" id="PTHR12211:SF0">
    <property type="entry name" value="ENDOPLASMIC RETICULUM RESIDENT PROTEIN 29"/>
    <property type="match status" value="1"/>
</dbReference>
<feature type="domain" description="ERp29 N-terminal" evidence="6">
    <location>
        <begin position="25"/>
        <end position="147"/>
    </location>
</feature>
<sequence>MEPKAEVYLGFLLLFALNAIGNTETVKGSIQLNSGVFEKIVKHHKAVLVKFDETYPYGDKQDTFKEVVEATMSQDDALCAEIQVSDYGEKENLDLAERYGVIKEQFPVYRLFLNGDLEGVLYKGDTKSANDIKSFLMSEAGLWLGLPDCLQEFDELVTKFYNAADNDKKTAVVTEVEKAAEKLKEESQKKSAEIYIKTMKKVLEKGESFIAEEVKRVEKIRDGKISDKKREQLGSRLNILTSFKLLLKKAKKGKDEL</sequence>
<dbReference type="InterPro" id="IPR016855">
    <property type="entry name" value="ERp29"/>
</dbReference>
<evidence type="ECO:0000313" key="8">
    <source>
        <dbReference type="Proteomes" id="UP000683360"/>
    </source>
</evidence>
<keyword evidence="8" id="KW-1185">Reference proteome</keyword>
<dbReference type="CDD" id="cd00238">
    <property type="entry name" value="ERp29c"/>
    <property type="match status" value="1"/>
</dbReference>
<dbReference type="Gene3D" id="1.20.1150.12">
    <property type="entry name" value="Endoplasmic reticulum resident protein 29, C-terminal domain"/>
    <property type="match status" value="1"/>
</dbReference>
<dbReference type="PANTHER" id="PTHR12211">
    <property type="entry name" value="ENDOPLASMIC RETICULUM PROTEIN ERP29"/>
    <property type="match status" value="1"/>
</dbReference>
<proteinExistence type="predicted"/>
<dbReference type="InterPro" id="IPR036249">
    <property type="entry name" value="Thioredoxin-like_sf"/>
</dbReference>
<dbReference type="AlphaFoldDB" id="A0A8S3PRQ1"/>
<dbReference type="InterPro" id="IPR011679">
    <property type="entry name" value="ERp29_C"/>
</dbReference>
<protein>
    <recommendedName>
        <fullName evidence="1">Endoplasmic reticulum resident protein 29</fullName>
    </recommendedName>
</protein>
<dbReference type="InterPro" id="IPR036356">
    <property type="entry name" value="ERp29_C_sf"/>
</dbReference>